<keyword evidence="2" id="KW-1185">Reference proteome</keyword>
<reference evidence="1 2" key="1">
    <citation type="journal article" date="2022" name="New Phytol.">
        <title>Ecological generalism drives hyperdiversity of secondary metabolite gene clusters in xylarialean endophytes.</title>
        <authorList>
            <person name="Franco M.E.E."/>
            <person name="Wisecaver J.H."/>
            <person name="Arnold A.E."/>
            <person name="Ju Y.M."/>
            <person name="Slot J.C."/>
            <person name="Ahrendt S."/>
            <person name="Moore L.P."/>
            <person name="Eastman K.E."/>
            <person name="Scott K."/>
            <person name="Konkel Z."/>
            <person name="Mondo S.J."/>
            <person name="Kuo A."/>
            <person name="Hayes R.D."/>
            <person name="Haridas S."/>
            <person name="Andreopoulos B."/>
            <person name="Riley R."/>
            <person name="LaButti K."/>
            <person name="Pangilinan J."/>
            <person name="Lipzen A."/>
            <person name="Amirebrahimi M."/>
            <person name="Yan J."/>
            <person name="Adam C."/>
            <person name="Keymanesh K."/>
            <person name="Ng V."/>
            <person name="Louie K."/>
            <person name="Northen T."/>
            <person name="Drula E."/>
            <person name="Henrissat B."/>
            <person name="Hsieh H.M."/>
            <person name="Youens-Clark K."/>
            <person name="Lutzoni F."/>
            <person name="Miadlikowska J."/>
            <person name="Eastwood D.C."/>
            <person name="Hamelin R.C."/>
            <person name="Grigoriev I.V."/>
            <person name="U'Ren J.M."/>
        </authorList>
    </citation>
    <scope>NUCLEOTIDE SEQUENCE [LARGE SCALE GENOMIC DNA]</scope>
    <source>
        <strain evidence="1 2">CBS 119005</strain>
    </source>
</reference>
<organism evidence="1 2">
    <name type="scientific">Hypoxylon rubiginosum</name>
    <dbReference type="NCBI Taxonomy" id="110542"/>
    <lineage>
        <taxon>Eukaryota</taxon>
        <taxon>Fungi</taxon>
        <taxon>Dikarya</taxon>
        <taxon>Ascomycota</taxon>
        <taxon>Pezizomycotina</taxon>
        <taxon>Sordariomycetes</taxon>
        <taxon>Xylariomycetidae</taxon>
        <taxon>Xylariales</taxon>
        <taxon>Hypoxylaceae</taxon>
        <taxon>Hypoxylon</taxon>
    </lineage>
</organism>
<dbReference type="Proteomes" id="UP001497700">
    <property type="component" value="Unassembled WGS sequence"/>
</dbReference>
<evidence type="ECO:0000313" key="1">
    <source>
        <dbReference type="EMBL" id="KAI4862434.1"/>
    </source>
</evidence>
<name>A0ACB9YSR7_9PEZI</name>
<comment type="caution">
    <text evidence="1">The sequence shown here is derived from an EMBL/GenBank/DDBJ whole genome shotgun (WGS) entry which is preliminary data.</text>
</comment>
<gene>
    <name evidence="1" type="ORF">F4820DRAFT_430629</name>
</gene>
<protein>
    <submittedName>
        <fullName evidence="1">Uncharacterized protein</fullName>
    </submittedName>
</protein>
<proteinExistence type="predicted"/>
<evidence type="ECO:0000313" key="2">
    <source>
        <dbReference type="Proteomes" id="UP001497700"/>
    </source>
</evidence>
<dbReference type="EMBL" id="MU393526">
    <property type="protein sequence ID" value="KAI4862434.1"/>
    <property type="molecule type" value="Genomic_DNA"/>
</dbReference>
<accession>A0ACB9YSR7</accession>
<sequence length="143" mass="16000">MVSITFSIRLAFFCHVPISTKLLATGKVMSPVPHMTSCSSIRELPFLWFIFHYKLSLYPVMDRQSQMSVGDNSALPHTGSQTSQALLSTQRLQEYTTRVTEGEAPITTLLQQSQSTQSSQAARQAKIQREVNHAMAKYHQSPA</sequence>